<accession>A0A729Q5B7</accession>
<evidence type="ECO:0000313" key="2">
    <source>
        <dbReference type="EMBL" id="HAE3258372.1"/>
    </source>
</evidence>
<feature type="transmembrane region" description="Helical" evidence="1">
    <location>
        <begin position="114"/>
        <end position="132"/>
    </location>
</feature>
<sequence length="162" mass="17633">MNFFSYLLIVLDSIASIISGLQSTFNISDFWYSHNFNQEDIILQFFNLLGFNINGVTPISQVYTDIALGGHSTGIALSSSLPLESMIIGGAFGPMVMIAYSLSIILLTNKLLSSGNKILIVSAMAMLPGFIFSCRAELVLPLVYLVKALPIIIISPVLIKRV</sequence>
<feature type="transmembrane region" description="Helical" evidence="1">
    <location>
        <begin position="86"/>
        <end position="107"/>
    </location>
</feature>
<proteinExistence type="predicted"/>
<dbReference type="AlphaFoldDB" id="A0A729Q5B7"/>
<feature type="transmembrane region" description="Helical" evidence="1">
    <location>
        <begin position="138"/>
        <end position="159"/>
    </location>
</feature>
<dbReference type="EMBL" id="DAAROR010000003">
    <property type="protein sequence ID" value="HAE3258372.1"/>
    <property type="molecule type" value="Genomic_DNA"/>
</dbReference>
<keyword evidence="1" id="KW-1133">Transmembrane helix</keyword>
<name>A0A729Q5B7_SALHO</name>
<keyword evidence="1" id="KW-0812">Transmembrane</keyword>
<keyword evidence="1" id="KW-0472">Membrane</keyword>
<comment type="caution">
    <text evidence="2">The sequence shown here is derived from an EMBL/GenBank/DDBJ whole genome shotgun (WGS) entry which is preliminary data.</text>
</comment>
<protein>
    <submittedName>
        <fullName evidence="2">Uncharacterized protein</fullName>
    </submittedName>
</protein>
<evidence type="ECO:0000256" key="1">
    <source>
        <dbReference type="SAM" id="Phobius"/>
    </source>
</evidence>
<reference evidence="2" key="1">
    <citation type="journal article" date="2018" name="Genome Biol.">
        <title>SKESA: strategic k-mer extension for scrupulous assemblies.</title>
        <authorList>
            <person name="Souvorov A."/>
            <person name="Agarwala R."/>
            <person name="Lipman D.J."/>
        </authorList>
    </citation>
    <scope>NUCLEOTIDE SEQUENCE</scope>
    <source>
        <strain evidence="2">12-6852</strain>
    </source>
</reference>
<gene>
    <name evidence="2" type="ORF">G3430_000505</name>
</gene>
<reference evidence="2" key="2">
    <citation type="submission" date="2018-07" db="EMBL/GenBank/DDBJ databases">
        <authorList>
            <consortium name="NCBI Pathogen Detection Project"/>
        </authorList>
    </citation>
    <scope>NUCLEOTIDE SEQUENCE</scope>
    <source>
        <strain evidence="2">12-6852</strain>
    </source>
</reference>
<organism evidence="2">
    <name type="scientific">Salmonella enterica subsp. houtenae serovar 18:z36,z38:-</name>
    <dbReference type="NCBI Taxonomy" id="2577510"/>
    <lineage>
        <taxon>Bacteria</taxon>
        <taxon>Pseudomonadati</taxon>
        <taxon>Pseudomonadota</taxon>
        <taxon>Gammaproteobacteria</taxon>
        <taxon>Enterobacterales</taxon>
        <taxon>Enterobacteriaceae</taxon>
        <taxon>Salmonella</taxon>
    </lineage>
</organism>